<keyword evidence="1 5" id="KW-0645">Protease</keyword>
<dbReference type="GO" id="GO:0004252">
    <property type="term" value="F:serine-type endopeptidase activity"/>
    <property type="evidence" value="ECO:0007669"/>
    <property type="project" value="InterPro"/>
</dbReference>
<dbReference type="SUPFAM" id="SSF50494">
    <property type="entry name" value="Trypsin-like serine proteases"/>
    <property type="match status" value="1"/>
</dbReference>
<keyword evidence="6" id="KW-0812">Transmembrane</keyword>
<evidence type="ECO:0000256" key="3">
    <source>
        <dbReference type="ARBA" id="ARBA00022825"/>
    </source>
</evidence>
<feature type="transmembrane region" description="Helical" evidence="6">
    <location>
        <begin position="24"/>
        <end position="43"/>
    </location>
</feature>
<dbReference type="InterPro" id="IPR001254">
    <property type="entry name" value="Trypsin_dom"/>
</dbReference>
<organism evidence="8 9">
    <name type="scientific">Clytia hemisphaerica</name>
    <dbReference type="NCBI Taxonomy" id="252671"/>
    <lineage>
        <taxon>Eukaryota</taxon>
        <taxon>Metazoa</taxon>
        <taxon>Cnidaria</taxon>
        <taxon>Hydrozoa</taxon>
        <taxon>Hydroidolina</taxon>
        <taxon>Leptothecata</taxon>
        <taxon>Obeliida</taxon>
        <taxon>Clytiidae</taxon>
        <taxon>Clytia</taxon>
    </lineage>
</organism>
<proteinExistence type="predicted"/>
<dbReference type="Gene3D" id="2.40.10.10">
    <property type="entry name" value="Trypsin-like serine proteases"/>
    <property type="match status" value="1"/>
</dbReference>
<evidence type="ECO:0000256" key="4">
    <source>
        <dbReference type="ARBA" id="ARBA00023157"/>
    </source>
</evidence>
<accession>A0A7M5UQ85</accession>
<dbReference type="InterPro" id="IPR043504">
    <property type="entry name" value="Peptidase_S1_PA_chymotrypsin"/>
</dbReference>
<dbReference type="Pfam" id="PF00089">
    <property type="entry name" value="Trypsin"/>
    <property type="match status" value="1"/>
</dbReference>
<reference evidence="8" key="1">
    <citation type="submission" date="2021-01" db="UniProtKB">
        <authorList>
            <consortium name="EnsemblMetazoa"/>
        </authorList>
    </citation>
    <scope>IDENTIFICATION</scope>
</reference>
<evidence type="ECO:0000256" key="2">
    <source>
        <dbReference type="ARBA" id="ARBA00022801"/>
    </source>
</evidence>
<dbReference type="PROSITE" id="PS00134">
    <property type="entry name" value="TRYPSIN_HIS"/>
    <property type="match status" value="1"/>
</dbReference>
<dbReference type="OrthoDB" id="5974294at2759"/>
<dbReference type="InterPro" id="IPR009003">
    <property type="entry name" value="Peptidase_S1_PA"/>
</dbReference>
<dbReference type="PROSITE" id="PS00135">
    <property type="entry name" value="TRYPSIN_SER"/>
    <property type="match status" value="1"/>
</dbReference>
<dbReference type="SMART" id="SM00020">
    <property type="entry name" value="Tryp_SPc"/>
    <property type="match status" value="1"/>
</dbReference>
<keyword evidence="4" id="KW-1015">Disulfide bond</keyword>
<dbReference type="InterPro" id="IPR033116">
    <property type="entry name" value="TRYPSIN_SER"/>
</dbReference>
<keyword evidence="6" id="KW-0472">Membrane</keyword>
<evidence type="ECO:0000313" key="8">
    <source>
        <dbReference type="EnsemblMetazoa" id="CLYHEMP002467.1"/>
    </source>
</evidence>
<keyword evidence="6" id="KW-1133">Transmembrane helix</keyword>
<keyword evidence="3 5" id="KW-0720">Serine protease</keyword>
<dbReference type="PANTHER" id="PTHR24252:SF7">
    <property type="entry name" value="HYALIN"/>
    <property type="match status" value="1"/>
</dbReference>
<dbReference type="PRINTS" id="PR00722">
    <property type="entry name" value="CHYMOTRYPSIN"/>
</dbReference>
<dbReference type="InterPro" id="IPR001314">
    <property type="entry name" value="Peptidase_S1A"/>
</dbReference>
<dbReference type="PROSITE" id="PS50240">
    <property type="entry name" value="TRYPSIN_DOM"/>
    <property type="match status" value="1"/>
</dbReference>
<evidence type="ECO:0000256" key="5">
    <source>
        <dbReference type="RuleBase" id="RU363034"/>
    </source>
</evidence>
<dbReference type="EnsemblMetazoa" id="CLYHEMT002467.1">
    <property type="protein sequence ID" value="CLYHEMP002467.1"/>
    <property type="gene ID" value="CLYHEMG002467"/>
</dbReference>
<keyword evidence="2 5" id="KW-0378">Hydrolase</keyword>
<dbReference type="GO" id="GO:0006508">
    <property type="term" value="P:proteolysis"/>
    <property type="evidence" value="ECO:0007669"/>
    <property type="project" value="UniProtKB-KW"/>
</dbReference>
<dbReference type="PANTHER" id="PTHR24252">
    <property type="entry name" value="ACROSIN-RELATED"/>
    <property type="match status" value="1"/>
</dbReference>
<evidence type="ECO:0000259" key="7">
    <source>
        <dbReference type="PROSITE" id="PS50240"/>
    </source>
</evidence>
<feature type="domain" description="Peptidase S1" evidence="7">
    <location>
        <begin position="48"/>
        <end position="288"/>
    </location>
</feature>
<evidence type="ECO:0000256" key="6">
    <source>
        <dbReference type="SAM" id="Phobius"/>
    </source>
</evidence>
<evidence type="ECO:0000256" key="1">
    <source>
        <dbReference type="ARBA" id="ARBA00022670"/>
    </source>
</evidence>
<dbReference type="CDD" id="cd00190">
    <property type="entry name" value="Tryp_SPc"/>
    <property type="match status" value="1"/>
</dbReference>
<dbReference type="Proteomes" id="UP000594262">
    <property type="component" value="Unplaced"/>
</dbReference>
<protein>
    <recommendedName>
        <fullName evidence="7">Peptidase S1 domain-containing protein</fullName>
    </recommendedName>
</protein>
<dbReference type="AlphaFoldDB" id="A0A7M5UQ85"/>
<dbReference type="InterPro" id="IPR018114">
    <property type="entry name" value="TRYPSIN_HIS"/>
</dbReference>
<dbReference type="FunFam" id="2.40.10.10:FF:000003">
    <property type="entry name" value="Transmembrane serine protease 3"/>
    <property type="match status" value="1"/>
</dbReference>
<name>A0A7M5UQ85_9CNID</name>
<evidence type="ECO:0000313" key="9">
    <source>
        <dbReference type="Proteomes" id="UP000594262"/>
    </source>
</evidence>
<sequence>NNCSCFGFEFPVFKSDWLKMNAKILLVLFGLVAAAAGCGRQYFPMSRVIGGKNANRNSWPWQVVFLENGRPGCGGSIISPNWIVTAAHCVVTPQDQRKSAWGISVRVGKHDLRRRDQFEVEHRASQIFVHPGFSYRHFQNDVAVIRLATPIRFNQAVQPICLPKSAARVGQPCYITGWGRQHRAARGMHHTLQQAQMPVVDPRTCSNAMRRVASFPIGPHSICSGYGRARISGCQGDSGGPFVCHNGQNWELHGAVSWGSRDCSARANQYTVYANIYNLKRWISQTTGVY</sequence>
<keyword evidence="9" id="KW-1185">Reference proteome</keyword>